<protein>
    <submittedName>
        <fullName evidence="7">TolB protein, periplasmic</fullName>
    </submittedName>
</protein>
<dbReference type="HOGENOM" id="CLU_047123_0_0_6"/>
<evidence type="ECO:0000259" key="6">
    <source>
        <dbReference type="Pfam" id="PF04052"/>
    </source>
</evidence>
<evidence type="ECO:0000256" key="1">
    <source>
        <dbReference type="ARBA" id="ARBA00004418"/>
    </source>
</evidence>
<keyword evidence="3 5" id="KW-0732">Signal</keyword>
<name>A0A059ZUA0_ACICK</name>
<dbReference type="Gene3D" id="2.120.10.30">
    <property type="entry name" value="TolB, C-terminal domain"/>
    <property type="match status" value="1"/>
</dbReference>
<comment type="similarity">
    <text evidence="2">Belongs to the TolB family.</text>
</comment>
<comment type="subcellular location">
    <subcellularLocation>
        <location evidence="1">Periplasm</location>
    </subcellularLocation>
</comment>
<proteinExistence type="inferred from homology"/>
<dbReference type="Gene3D" id="3.40.50.10070">
    <property type="entry name" value="TolB, N-terminal domain"/>
    <property type="match status" value="1"/>
</dbReference>
<dbReference type="GO" id="GO:0017038">
    <property type="term" value="P:protein import"/>
    <property type="evidence" value="ECO:0007669"/>
    <property type="project" value="InterPro"/>
</dbReference>
<dbReference type="InterPro" id="IPR011042">
    <property type="entry name" value="6-blade_b-propeller_TolB-like"/>
</dbReference>
<feature type="signal peptide" evidence="5">
    <location>
        <begin position="1"/>
        <end position="36"/>
    </location>
</feature>
<dbReference type="InterPro" id="IPR006311">
    <property type="entry name" value="TAT_signal"/>
</dbReference>
<dbReference type="PROSITE" id="PS51318">
    <property type="entry name" value="TAT"/>
    <property type="match status" value="1"/>
</dbReference>
<dbReference type="Proteomes" id="UP000005522">
    <property type="component" value="Chromosome"/>
</dbReference>
<evidence type="ECO:0000313" key="8">
    <source>
        <dbReference type="Proteomes" id="UP000005522"/>
    </source>
</evidence>
<dbReference type="NCBIfam" id="TIGR02800">
    <property type="entry name" value="propeller_TolB"/>
    <property type="match status" value="1"/>
</dbReference>
<keyword evidence="4" id="KW-0574">Periplasm</keyword>
<dbReference type="Pfam" id="PF07676">
    <property type="entry name" value="PD40"/>
    <property type="match status" value="3"/>
</dbReference>
<evidence type="ECO:0000256" key="2">
    <source>
        <dbReference type="ARBA" id="ARBA00009820"/>
    </source>
</evidence>
<dbReference type="SUPFAM" id="SSF52964">
    <property type="entry name" value="TolB, N-terminal domain"/>
    <property type="match status" value="1"/>
</dbReference>
<dbReference type="InterPro" id="IPR007195">
    <property type="entry name" value="TolB_N"/>
</dbReference>
<dbReference type="eggNOG" id="COG0823">
    <property type="taxonomic scope" value="Bacteria"/>
</dbReference>
<evidence type="ECO:0000256" key="4">
    <source>
        <dbReference type="ARBA" id="ARBA00022764"/>
    </source>
</evidence>
<evidence type="ECO:0000256" key="3">
    <source>
        <dbReference type="ARBA" id="ARBA00022729"/>
    </source>
</evidence>
<reference evidence="7 8" key="1">
    <citation type="journal article" date="2009" name="J. Bacteriol.">
        <title>Draft genome sequence of the extremely acidophilic bacterium Acidithiobacillus caldus ATCC 51756 reveals metabolic versatility in the genus Acidithiobacillus.</title>
        <authorList>
            <person name="Valdes J."/>
            <person name="Quatrini R."/>
            <person name="Hallberg K."/>
            <person name="Dopson M."/>
            <person name="Valenzuela P.D."/>
            <person name="Holmes D.S."/>
        </authorList>
    </citation>
    <scope>NUCLEOTIDE SEQUENCE [LARGE SCALE GENOMIC DNA]</scope>
    <source>
        <strain evidence="8">ATCC 51756 / DSM 8584 / KU</strain>
    </source>
</reference>
<organism evidence="7 8">
    <name type="scientific">Acidithiobacillus caldus (strain ATCC 51756 / DSM 8584 / KU)</name>
    <dbReference type="NCBI Taxonomy" id="637389"/>
    <lineage>
        <taxon>Bacteria</taxon>
        <taxon>Pseudomonadati</taxon>
        <taxon>Pseudomonadota</taxon>
        <taxon>Acidithiobacillia</taxon>
        <taxon>Acidithiobacillales</taxon>
        <taxon>Acidithiobacillaceae</taxon>
        <taxon>Acidithiobacillus</taxon>
    </lineage>
</organism>
<evidence type="ECO:0000313" key="7">
    <source>
        <dbReference type="EMBL" id="AIA56384.1"/>
    </source>
</evidence>
<dbReference type="GO" id="GO:0042597">
    <property type="term" value="C:periplasmic space"/>
    <property type="evidence" value="ECO:0007669"/>
    <property type="project" value="UniProtKB-SubCell"/>
</dbReference>
<feature type="domain" description="TolB N-terminal" evidence="6">
    <location>
        <begin position="40"/>
        <end position="135"/>
    </location>
</feature>
<dbReference type="PANTHER" id="PTHR36842:SF1">
    <property type="entry name" value="PROTEIN TOLB"/>
    <property type="match status" value="1"/>
</dbReference>
<dbReference type="InterPro" id="IPR011659">
    <property type="entry name" value="WD40"/>
</dbReference>
<dbReference type="GeneID" id="92932604"/>
<dbReference type="PANTHER" id="PTHR36842">
    <property type="entry name" value="PROTEIN TOLB HOMOLOG"/>
    <property type="match status" value="1"/>
</dbReference>
<sequence length="436" mass="46974">MSANSSLPRLTPPRRPFLARAVLLCGTLALAPLAQATLLVHVAKAVRSSDPVAVPDFGAGPAGQPSIAQIVRQDLRYSGYFHVIAPDLYPADPHAVRGLSSTAWTKTGALTLVLGSVQSAGQDYRVQAYVVNLLDDKVIAARRFSGAAASYHQMGQDVANLVYRAVTGHPGPFRGHIAFVDARGGQFRLQVAASDGWHPRTVLRGRIPVISPAWSPGHGHLAYVSYRHQHSVIYIQNLRNGQRREVPGHGAAQSAPAYSPGGHYLAFARVWGHGRTEIVRLNLADGQERVLTREGTVNTSPVWTPSGRHILFVSNRDGSAQIFQMNRNGGGVRRLSFNGGYNVSPAISPNGRWIGFIHADAGILSLAVMDRQGGDLRVLYAGANCERPSFAPDGRMLLFNTHQGGRKVLAEVAINGKGLHFLQLPGQANEGSWDFV</sequence>
<dbReference type="AlphaFoldDB" id="A0A059ZUA0"/>
<dbReference type="InterPro" id="IPR014167">
    <property type="entry name" value="Tol-Pal_TolB"/>
</dbReference>
<dbReference type="SUPFAM" id="SSF69304">
    <property type="entry name" value="Tricorn protease N-terminal domain"/>
    <property type="match status" value="1"/>
</dbReference>
<dbReference type="RefSeq" id="WP_004869207.1">
    <property type="nucleotide sequence ID" value="NZ_CP005986.1"/>
</dbReference>
<dbReference type="EMBL" id="CP005986">
    <property type="protein sequence ID" value="AIA56384.1"/>
    <property type="molecule type" value="Genomic_DNA"/>
</dbReference>
<dbReference type="Pfam" id="PF04052">
    <property type="entry name" value="TolB_N"/>
    <property type="match status" value="1"/>
</dbReference>
<feature type="chain" id="PRO_5014770518" evidence="5">
    <location>
        <begin position="37"/>
        <end position="436"/>
    </location>
</feature>
<evidence type="ECO:0000256" key="5">
    <source>
        <dbReference type="SAM" id="SignalP"/>
    </source>
</evidence>
<accession>A0A059ZUA0</accession>
<gene>
    <name evidence="7" type="ORF">Acaty_c2540</name>
</gene>
<dbReference type="KEGG" id="acz:Acaty_c2540"/>